<feature type="transmembrane region" description="Helical" evidence="8">
    <location>
        <begin position="178"/>
        <end position="205"/>
    </location>
</feature>
<evidence type="ECO:0000256" key="8">
    <source>
        <dbReference type="SAM" id="Phobius"/>
    </source>
</evidence>
<evidence type="ECO:0000256" key="7">
    <source>
        <dbReference type="ARBA" id="ARBA00023136"/>
    </source>
</evidence>
<feature type="transmembrane region" description="Helical" evidence="8">
    <location>
        <begin position="148"/>
        <end position="166"/>
    </location>
</feature>
<keyword evidence="4" id="KW-1003">Cell membrane</keyword>
<keyword evidence="7 8" id="KW-0472">Membrane</keyword>
<dbReference type="PANTHER" id="PTHR43271">
    <property type="entry name" value="BLL2771 PROTEIN"/>
    <property type="match status" value="1"/>
</dbReference>
<protein>
    <submittedName>
        <fullName evidence="10">YNFM family putative membrane transporter</fullName>
    </submittedName>
</protein>
<dbReference type="Proteomes" id="UP000562045">
    <property type="component" value="Unassembled WGS sequence"/>
</dbReference>
<feature type="transmembrane region" description="Helical" evidence="8">
    <location>
        <begin position="226"/>
        <end position="248"/>
    </location>
</feature>
<evidence type="ECO:0000256" key="2">
    <source>
        <dbReference type="ARBA" id="ARBA00008335"/>
    </source>
</evidence>
<evidence type="ECO:0000313" key="10">
    <source>
        <dbReference type="EMBL" id="NYI45849.1"/>
    </source>
</evidence>
<evidence type="ECO:0000256" key="3">
    <source>
        <dbReference type="ARBA" id="ARBA00022448"/>
    </source>
</evidence>
<feature type="transmembrane region" description="Helical" evidence="8">
    <location>
        <begin position="378"/>
        <end position="399"/>
    </location>
</feature>
<dbReference type="PANTHER" id="PTHR43271:SF1">
    <property type="entry name" value="INNER MEMBRANE TRANSPORT PROTEIN YNFM"/>
    <property type="match status" value="1"/>
</dbReference>
<evidence type="ECO:0000256" key="4">
    <source>
        <dbReference type="ARBA" id="ARBA00022475"/>
    </source>
</evidence>
<comment type="similarity">
    <text evidence="2">Belongs to the major facilitator superfamily.</text>
</comment>
<dbReference type="PROSITE" id="PS00216">
    <property type="entry name" value="SUGAR_TRANSPORT_1"/>
    <property type="match status" value="1"/>
</dbReference>
<accession>A0A7Y9ZI13</accession>
<feature type="transmembrane region" description="Helical" evidence="8">
    <location>
        <begin position="115"/>
        <end position="136"/>
    </location>
</feature>
<evidence type="ECO:0000259" key="9">
    <source>
        <dbReference type="PROSITE" id="PS50850"/>
    </source>
</evidence>
<keyword evidence="6 8" id="KW-1133">Transmembrane helix</keyword>
<organism evidence="10 11">
    <name type="scientific">Nocardioides aromaticivorans</name>
    <dbReference type="NCBI Taxonomy" id="200618"/>
    <lineage>
        <taxon>Bacteria</taxon>
        <taxon>Bacillati</taxon>
        <taxon>Actinomycetota</taxon>
        <taxon>Actinomycetes</taxon>
        <taxon>Propionibacteriales</taxon>
        <taxon>Nocardioidaceae</taxon>
        <taxon>Nocardioides</taxon>
    </lineage>
</organism>
<proteinExistence type="inferred from homology"/>
<feature type="transmembrane region" description="Helical" evidence="8">
    <location>
        <begin position="316"/>
        <end position="340"/>
    </location>
</feature>
<dbReference type="AlphaFoldDB" id="A0A7Y9ZI13"/>
<dbReference type="GO" id="GO:0022857">
    <property type="term" value="F:transmembrane transporter activity"/>
    <property type="evidence" value="ECO:0007669"/>
    <property type="project" value="InterPro"/>
</dbReference>
<reference evidence="10 11" key="1">
    <citation type="submission" date="2020-07" db="EMBL/GenBank/DDBJ databases">
        <title>Sequencing the genomes of 1000 actinobacteria strains.</title>
        <authorList>
            <person name="Klenk H.-P."/>
        </authorList>
    </citation>
    <scope>NUCLEOTIDE SEQUENCE [LARGE SCALE GENOMIC DNA]</scope>
    <source>
        <strain evidence="10 11">DSM 15131</strain>
    </source>
</reference>
<dbReference type="GO" id="GO:0005886">
    <property type="term" value="C:plasma membrane"/>
    <property type="evidence" value="ECO:0007669"/>
    <property type="project" value="UniProtKB-SubCell"/>
</dbReference>
<evidence type="ECO:0000256" key="5">
    <source>
        <dbReference type="ARBA" id="ARBA00022692"/>
    </source>
</evidence>
<dbReference type="InterPro" id="IPR020846">
    <property type="entry name" value="MFS_dom"/>
</dbReference>
<dbReference type="CDD" id="cd17324">
    <property type="entry name" value="MFS_NepI_like"/>
    <property type="match status" value="1"/>
</dbReference>
<comment type="subcellular location">
    <subcellularLocation>
        <location evidence="1">Cell membrane</location>
        <topology evidence="1">Multi-pass membrane protein</topology>
    </subcellularLocation>
</comment>
<name>A0A7Y9ZI13_9ACTN</name>
<dbReference type="RefSeq" id="WP_218864709.1">
    <property type="nucleotide sequence ID" value="NZ_JACBZM010000001.1"/>
</dbReference>
<feature type="transmembrane region" description="Helical" evidence="8">
    <location>
        <begin position="58"/>
        <end position="78"/>
    </location>
</feature>
<evidence type="ECO:0000256" key="6">
    <source>
        <dbReference type="ARBA" id="ARBA00022989"/>
    </source>
</evidence>
<dbReference type="PROSITE" id="PS50850">
    <property type="entry name" value="MFS"/>
    <property type="match status" value="1"/>
</dbReference>
<dbReference type="InterPro" id="IPR005829">
    <property type="entry name" value="Sugar_transporter_CS"/>
</dbReference>
<feature type="transmembrane region" description="Helical" evidence="8">
    <location>
        <begin position="352"/>
        <end position="372"/>
    </location>
</feature>
<evidence type="ECO:0000313" key="11">
    <source>
        <dbReference type="Proteomes" id="UP000562045"/>
    </source>
</evidence>
<dbReference type="SUPFAM" id="SSF103473">
    <property type="entry name" value="MFS general substrate transporter"/>
    <property type="match status" value="1"/>
</dbReference>
<sequence>MVSTRTIEEQASGHVPGSDGYRRVMVAMFAAGVATFVLLYATQALLPELHHAFGVTPAQATLSMSLTTAGLAVGLLVAGPASEVLGRTPLVAGSVWLAAVVACLCPFAWSWPAFLGLRLVEGLALAGLPAVATAYLREELHPSALARATGLYIGGNAIGGMASRLLTAPVADLAGWRWAMAAAAGLALACALAMTLTLPASRNFVPRPRGRAGRSGMARAALTDPALRHLYLLGACSVGTLIAVFNALGFRLTAAPYHLSLGAISLLYLVYPLGTVSSSVSGALADRFGRRAVLPAGCALAMAGVLLTLLPSLVAVVAGLACLTAGFFVMHGLASSWVAVRAHLAGASSSQAAAFYLCSYYVGSSVFGSLGGSAWSAGGWPGVTLLAVVLLTCSGVATARLRTIPNLTPPDAQAVRAAAGRGATLP</sequence>
<feature type="transmembrane region" description="Helical" evidence="8">
    <location>
        <begin position="292"/>
        <end position="310"/>
    </location>
</feature>
<dbReference type="EMBL" id="JACBZM010000001">
    <property type="protein sequence ID" value="NYI45849.1"/>
    <property type="molecule type" value="Genomic_DNA"/>
</dbReference>
<feature type="transmembrane region" description="Helical" evidence="8">
    <location>
        <begin position="90"/>
        <end position="109"/>
    </location>
</feature>
<dbReference type="InterPro" id="IPR011701">
    <property type="entry name" value="MFS"/>
</dbReference>
<evidence type="ECO:0000256" key="1">
    <source>
        <dbReference type="ARBA" id="ARBA00004651"/>
    </source>
</evidence>
<gene>
    <name evidence="10" type="ORF">BJ993_002929</name>
</gene>
<dbReference type="Gene3D" id="1.20.1250.20">
    <property type="entry name" value="MFS general substrate transporter like domains"/>
    <property type="match status" value="1"/>
</dbReference>
<feature type="transmembrane region" description="Helical" evidence="8">
    <location>
        <begin position="24"/>
        <end position="46"/>
    </location>
</feature>
<comment type="caution">
    <text evidence="10">The sequence shown here is derived from an EMBL/GenBank/DDBJ whole genome shotgun (WGS) entry which is preliminary data.</text>
</comment>
<dbReference type="InterPro" id="IPR036259">
    <property type="entry name" value="MFS_trans_sf"/>
</dbReference>
<feature type="domain" description="Major facilitator superfamily (MFS) profile" evidence="9">
    <location>
        <begin position="20"/>
        <end position="406"/>
    </location>
</feature>
<dbReference type="Pfam" id="PF07690">
    <property type="entry name" value="MFS_1"/>
    <property type="match status" value="1"/>
</dbReference>
<keyword evidence="3" id="KW-0813">Transport</keyword>
<keyword evidence="5 8" id="KW-0812">Transmembrane</keyword>